<dbReference type="EMBL" id="FNBU01000010">
    <property type="protein sequence ID" value="SDF41906.1"/>
    <property type="molecule type" value="Genomic_DNA"/>
</dbReference>
<organism evidence="1 2">
    <name type="scientific">Sporolituus thermophilus DSM 23256</name>
    <dbReference type="NCBI Taxonomy" id="1123285"/>
    <lineage>
        <taxon>Bacteria</taxon>
        <taxon>Bacillati</taxon>
        <taxon>Bacillota</taxon>
        <taxon>Negativicutes</taxon>
        <taxon>Selenomonadales</taxon>
        <taxon>Sporomusaceae</taxon>
        <taxon>Sporolituus</taxon>
    </lineage>
</organism>
<gene>
    <name evidence="1" type="ORF">SAMN05660235_01506</name>
</gene>
<dbReference type="AlphaFoldDB" id="A0A1G7KXU0"/>
<reference evidence="2" key="1">
    <citation type="submission" date="2016-10" db="EMBL/GenBank/DDBJ databases">
        <authorList>
            <person name="Varghese N."/>
            <person name="Submissions S."/>
        </authorList>
    </citation>
    <scope>NUCLEOTIDE SEQUENCE [LARGE SCALE GENOMIC DNA]</scope>
    <source>
        <strain evidence="2">DSM 23256</strain>
    </source>
</reference>
<keyword evidence="2" id="KW-1185">Reference proteome</keyword>
<evidence type="ECO:0000313" key="1">
    <source>
        <dbReference type="EMBL" id="SDF41906.1"/>
    </source>
</evidence>
<dbReference type="Proteomes" id="UP000243333">
    <property type="component" value="Unassembled WGS sequence"/>
</dbReference>
<sequence length="57" mass="6604">MKYFIKQMNAEGSDTFNTKEDMLVALRELVYDGGWYDLSVSDENGTEYEIDIAVYPK</sequence>
<evidence type="ECO:0000313" key="2">
    <source>
        <dbReference type="Proteomes" id="UP000243333"/>
    </source>
</evidence>
<accession>A0A1G7KXU0</accession>
<protein>
    <submittedName>
        <fullName evidence="1">Uncharacterized protein</fullName>
    </submittedName>
</protein>
<name>A0A1G7KXU0_9FIRM</name>
<dbReference type="RefSeq" id="WP_171904625.1">
    <property type="nucleotide sequence ID" value="NZ_FNBU01000010.1"/>
</dbReference>
<dbReference type="STRING" id="1123285.SAMN05660235_01506"/>
<proteinExistence type="predicted"/>